<sequence>MAASLQNPPFACKDDDLKKETARMVVGVLAKIKDPGEIMKAINALDPAAQDALMKYIYRGWDLAQPSKVNAALLTWHAQMVSALGKGVVCRAVMNARAV</sequence>
<evidence type="ECO:0000256" key="4">
    <source>
        <dbReference type="ARBA" id="ARBA00023212"/>
    </source>
</evidence>
<dbReference type="GO" id="GO:0030833">
    <property type="term" value="P:regulation of actin filament polymerization"/>
    <property type="evidence" value="ECO:0007669"/>
    <property type="project" value="InterPro"/>
</dbReference>
<organism evidence="6">
    <name type="scientific">Oxyrrhis marina</name>
    <name type="common">Dinoflagellate</name>
    <dbReference type="NCBI Taxonomy" id="2969"/>
    <lineage>
        <taxon>Eukaryota</taxon>
        <taxon>Sar</taxon>
        <taxon>Alveolata</taxon>
        <taxon>Dinophyceae</taxon>
        <taxon>Oxyrrhinales</taxon>
        <taxon>Oxyrrhinaceae</taxon>
        <taxon>Oxyrrhis</taxon>
    </lineage>
</organism>
<comment type="subcellular location">
    <subcellularLocation>
        <location evidence="1">Cytoplasm</location>
        <location evidence="1">Cytoskeleton</location>
    </subcellularLocation>
</comment>
<dbReference type="GO" id="GO:0005885">
    <property type="term" value="C:Arp2/3 protein complex"/>
    <property type="evidence" value="ECO:0007669"/>
    <property type="project" value="InterPro"/>
</dbReference>
<proteinExistence type="inferred from homology"/>
<evidence type="ECO:0000313" key="6">
    <source>
        <dbReference type="EMBL" id="CAE0614729.1"/>
    </source>
</evidence>
<comment type="function">
    <text evidence="5">Functions as component of the Arp2/3 complex which is involved in regulation of actin polymerization and together with an activating nucleation-promoting factor (NPF) mediates the formation of branched actin networks. Arp2/3 complex plays a critical role in the control of cell morphogenesis via the modulation of cell polarity development.</text>
</comment>
<dbReference type="Pfam" id="PF04699">
    <property type="entry name" value="P16-Arc"/>
    <property type="match status" value="1"/>
</dbReference>
<gene>
    <name evidence="6" type="ORF">OMAR00292_LOCUS604</name>
</gene>
<name>A0A7S3UH38_OXYMA</name>
<keyword evidence="4 5" id="KW-0206">Cytoskeleton</keyword>
<reference evidence="6" key="1">
    <citation type="submission" date="2021-01" db="EMBL/GenBank/DDBJ databases">
        <authorList>
            <person name="Corre E."/>
            <person name="Pelletier E."/>
            <person name="Niang G."/>
            <person name="Scheremetjew M."/>
            <person name="Finn R."/>
            <person name="Kale V."/>
            <person name="Holt S."/>
            <person name="Cochrane G."/>
            <person name="Meng A."/>
            <person name="Brown T."/>
            <person name="Cohen L."/>
        </authorList>
    </citation>
    <scope>NUCLEOTIDE SEQUENCE</scope>
    <source>
        <strain evidence="6">CCMP1795</strain>
    </source>
</reference>
<dbReference type="InterPro" id="IPR036743">
    <property type="entry name" value="ARPC5_sf"/>
</dbReference>
<dbReference type="EMBL" id="HBIT01001741">
    <property type="protein sequence ID" value="CAE0614729.1"/>
    <property type="molecule type" value="Transcribed_RNA"/>
</dbReference>
<keyword evidence="3" id="KW-0963">Cytoplasm</keyword>
<dbReference type="GO" id="GO:0034314">
    <property type="term" value="P:Arp2/3 complex-mediated actin nucleation"/>
    <property type="evidence" value="ECO:0007669"/>
    <property type="project" value="InterPro"/>
</dbReference>
<evidence type="ECO:0000256" key="2">
    <source>
        <dbReference type="ARBA" id="ARBA00006084"/>
    </source>
</evidence>
<dbReference type="SUPFAM" id="SSF69103">
    <property type="entry name" value="Arp2/3 complex 16 kDa subunit ARPC5"/>
    <property type="match status" value="1"/>
</dbReference>
<protein>
    <recommendedName>
        <fullName evidence="5">Actin-related protein 2/3 complex subunit 5</fullName>
    </recommendedName>
</protein>
<comment type="similarity">
    <text evidence="2 5">Belongs to the ARPC5 family.</text>
</comment>
<dbReference type="AlphaFoldDB" id="A0A7S3UH38"/>
<accession>A0A7S3UH38</accession>
<evidence type="ECO:0000256" key="3">
    <source>
        <dbReference type="ARBA" id="ARBA00022490"/>
    </source>
</evidence>
<dbReference type="PANTHER" id="PTHR12644">
    <property type="entry name" value="ARP2/3 COMPLEX 16 KD SUBUNIT P16-ARC"/>
    <property type="match status" value="1"/>
</dbReference>
<dbReference type="Gene3D" id="1.25.40.190">
    <property type="entry name" value="Actin-related protein 2/3 complex subunit 5"/>
    <property type="match status" value="1"/>
</dbReference>
<evidence type="ECO:0000256" key="5">
    <source>
        <dbReference type="RuleBase" id="RU004301"/>
    </source>
</evidence>
<dbReference type="InterPro" id="IPR006789">
    <property type="entry name" value="ARPC5"/>
</dbReference>
<evidence type="ECO:0000256" key="1">
    <source>
        <dbReference type="ARBA" id="ARBA00004245"/>
    </source>
</evidence>